<dbReference type="PANTHER" id="PTHR31956">
    <property type="entry name" value="NON-SPECIFIC PHOSPHOLIPASE C4-RELATED"/>
    <property type="match status" value="1"/>
</dbReference>
<keyword evidence="4" id="KW-0732">Signal</keyword>
<dbReference type="GO" id="GO:0003993">
    <property type="term" value="F:acid phosphatase activity"/>
    <property type="evidence" value="ECO:0007669"/>
    <property type="project" value="UniProtKB-EC"/>
</dbReference>
<dbReference type="InterPro" id="IPR007312">
    <property type="entry name" value="Phosphoesterase"/>
</dbReference>
<gene>
    <name evidence="5" type="ORF">POJ06DRAFT_99333</name>
</gene>
<dbReference type="InterPro" id="IPR017850">
    <property type="entry name" value="Alkaline_phosphatase_core_sf"/>
</dbReference>
<evidence type="ECO:0000313" key="6">
    <source>
        <dbReference type="Proteomes" id="UP001217417"/>
    </source>
</evidence>
<dbReference type="RefSeq" id="XP_056045055.1">
    <property type="nucleotide sequence ID" value="XM_056191886.1"/>
</dbReference>
<dbReference type="SUPFAM" id="SSF53649">
    <property type="entry name" value="Alkaline phosphatase-like"/>
    <property type="match status" value="1"/>
</dbReference>
<dbReference type="GO" id="GO:0009395">
    <property type="term" value="P:phospholipid catabolic process"/>
    <property type="evidence" value="ECO:0007669"/>
    <property type="project" value="TreeGrafter"/>
</dbReference>
<feature type="signal peptide" evidence="4">
    <location>
        <begin position="1"/>
        <end position="20"/>
    </location>
</feature>
<protein>
    <recommendedName>
        <fullName evidence="2">acid phosphatase</fullName>
        <ecNumber evidence="2">3.1.3.2</ecNumber>
    </recommendedName>
</protein>
<name>A0AAD7VUU4_9ASCO</name>
<dbReference type="PANTHER" id="PTHR31956:SF8">
    <property type="entry name" value="ACID PHOSPHATASE PHOA (AFU_ORTHOLOGUE AFUA_1G03570)"/>
    <property type="match status" value="1"/>
</dbReference>
<evidence type="ECO:0000256" key="4">
    <source>
        <dbReference type="SAM" id="SignalP"/>
    </source>
</evidence>
<sequence length="388" mass="42545">MMRQMISFALCIVLASSVAAQTPITFSTIEPSLTAIQEAAATAPVGELTSSVKGAAFNRFIQIWLENTDYTKAAADPNLQALAKQGITLTNYWASTHPSEPNYIAAVGGDYFGLNSDNFERVPANVSTVIDLLATKHISWAEYQEDLPYAGFQGFNYSNQQTFASDYVRKHNPLVIYDSIASSESRLSNIKNFTSFANDLHHHKLPQWSFMTPNMTNDGHDTGITFAGKWSLDFLQPLLMNEYFTTGTLILLTFDENGTKSIGNRVFSILLGGAIPTHLRGTSDDTFYTHYSCISTVSRNWGLPSLGRNDVGANVFQLVAKATGFHNKEVNTTGFYANSSIPGYLNSKTWAPLPVPITTGNVLQSVKNTWGGSNEQPPYIADSALPYN</sequence>
<dbReference type="Pfam" id="PF04185">
    <property type="entry name" value="Phosphoesterase"/>
    <property type="match status" value="1"/>
</dbReference>
<dbReference type="GeneID" id="80887052"/>
<keyword evidence="3" id="KW-0378">Hydrolase</keyword>
<dbReference type="EMBL" id="JARPMG010000004">
    <property type="protein sequence ID" value="KAJ8101605.1"/>
    <property type="molecule type" value="Genomic_DNA"/>
</dbReference>
<feature type="chain" id="PRO_5042017796" description="acid phosphatase" evidence="4">
    <location>
        <begin position="21"/>
        <end position="388"/>
    </location>
</feature>
<organism evidence="5 6">
    <name type="scientific">Lipomyces tetrasporus</name>
    <dbReference type="NCBI Taxonomy" id="54092"/>
    <lineage>
        <taxon>Eukaryota</taxon>
        <taxon>Fungi</taxon>
        <taxon>Dikarya</taxon>
        <taxon>Ascomycota</taxon>
        <taxon>Saccharomycotina</taxon>
        <taxon>Lipomycetes</taxon>
        <taxon>Lipomycetales</taxon>
        <taxon>Lipomycetaceae</taxon>
        <taxon>Lipomyces</taxon>
    </lineage>
</organism>
<reference evidence="5" key="1">
    <citation type="submission" date="2023-03" db="EMBL/GenBank/DDBJ databases">
        <title>Near-Complete genome sequence of Lipomyces tetrasporous NRRL Y-64009, an oleaginous yeast capable of growing on lignocellulosic hydrolysates.</title>
        <authorList>
            <consortium name="Lawrence Berkeley National Laboratory"/>
            <person name="Jagtap S.S."/>
            <person name="Liu J.-J."/>
            <person name="Walukiewicz H.E."/>
            <person name="Pangilinan J."/>
            <person name="Lipzen A."/>
            <person name="Ahrendt S."/>
            <person name="Koriabine M."/>
            <person name="Cobaugh K."/>
            <person name="Salamov A."/>
            <person name="Yoshinaga Y."/>
            <person name="Ng V."/>
            <person name="Daum C."/>
            <person name="Grigoriev I.V."/>
            <person name="Slininger P.J."/>
            <person name="Dien B.S."/>
            <person name="Jin Y.-S."/>
            <person name="Rao C.V."/>
        </authorList>
    </citation>
    <scope>NUCLEOTIDE SEQUENCE</scope>
    <source>
        <strain evidence="5">NRRL Y-64009</strain>
    </source>
</reference>
<dbReference type="EC" id="3.1.3.2" evidence="2"/>
<dbReference type="Gene3D" id="3.40.720.10">
    <property type="entry name" value="Alkaline Phosphatase, subunit A"/>
    <property type="match status" value="1"/>
</dbReference>
<comment type="caution">
    <text evidence="5">The sequence shown here is derived from an EMBL/GenBank/DDBJ whole genome shotgun (WGS) entry which is preliminary data.</text>
</comment>
<evidence type="ECO:0000313" key="5">
    <source>
        <dbReference type="EMBL" id="KAJ8101605.1"/>
    </source>
</evidence>
<keyword evidence="6" id="KW-1185">Reference proteome</keyword>
<comment type="catalytic activity">
    <reaction evidence="1">
        <text>a phosphate monoester + H2O = an alcohol + phosphate</text>
        <dbReference type="Rhea" id="RHEA:15017"/>
        <dbReference type="ChEBI" id="CHEBI:15377"/>
        <dbReference type="ChEBI" id="CHEBI:30879"/>
        <dbReference type="ChEBI" id="CHEBI:43474"/>
        <dbReference type="ChEBI" id="CHEBI:67140"/>
        <dbReference type="EC" id="3.1.3.2"/>
    </reaction>
</comment>
<proteinExistence type="predicted"/>
<dbReference type="Proteomes" id="UP001217417">
    <property type="component" value="Unassembled WGS sequence"/>
</dbReference>
<dbReference type="FunFam" id="3.40.720.10:FF:000043">
    <property type="entry name" value="Acid phosphatase PHOa"/>
    <property type="match status" value="1"/>
</dbReference>
<dbReference type="AlphaFoldDB" id="A0AAD7VUU4"/>
<evidence type="ECO:0000256" key="3">
    <source>
        <dbReference type="ARBA" id="ARBA00022801"/>
    </source>
</evidence>
<evidence type="ECO:0000256" key="2">
    <source>
        <dbReference type="ARBA" id="ARBA00012646"/>
    </source>
</evidence>
<accession>A0AAD7VUU4</accession>
<evidence type="ECO:0000256" key="1">
    <source>
        <dbReference type="ARBA" id="ARBA00000032"/>
    </source>
</evidence>